<dbReference type="EMBL" id="NBTZ01000053">
    <property type="protein sequence ID" value="OTP75072.1"/>
    <property type="molecule type" value="Genomic_DNA"/>
</dbReference>
<dbReference type="PANTHER" id="PTHR33164:SF105">
    <property type="entry name" value="TRANSCRIPTIONAL REPRESSOR PROTEIN-RELATED"/>
    <property type="match status" value="1"/>
</dbReference>
<dbReference type="InterPro" id="IPR036388">
    <property type="entry name" value="WH-like_DNA-bd_sf"/>
</dbReference>
<feature type="domain" description="HTH marR-type" evidence="1">
    <location>
        <begin position="9"/>
        <end position="141"/>
    </location>
</feature>
<dbReference type="InterPro" id="IPR039422">
    <property type="entry name" value="MarR/SlyA-like"/>
</dbReference>
<dbReference type="PANTHER" id="PTHR33164">
    <property type="entry name" value="TRANSCRIPTIONAL REGULATOR, MARR FAMILY"/>
    <property type="match status" value="1"/>
</dbReference>
<evidence type="ECO:0000259" key="1">
    <source>
        <dbReference type="PROSITE" id="PS50995"/>
    </source>
</evidence>
<dbReference type="InterPro" id="IPR036390">
    <property type="entry name" value="WH_DNA-bd_sf"/>
</dbReference>
<evidence type="ECO:0000313" key="3">
    <source>
        <dbReference type="Proteomes" id="UP000195221"/>
    </source>
</evidence>
<dbReference type="Proteomes" id="UP000195221">
    <property type="component" value="Unassembled WGS sequence"/>
</dbReference>
<reference evidence="2 3" key="1">
    <citation type="submission" date="2017-03" db="EMBL/GenBank/DDBJ databases">
        <title>Genome analysis of strain PAMC 26577.</title>
        <authorList>
            <person name="Oh H.-M."/>
            <person name="Yang J.-A."/>
        </authorList>
    </citation>
    <scope>NUCLEOTIDE SEQUENCE [LARGE SCALE GENOMIC DNA]</scope>
    <source>
        <strain evidence="2 3">PAMC 26577</strain>
    </source>
</reference>
<dbReference type="SMART" id="SM00347">
    <property type="entry name" value="HTH_MARR"/>
    <property type="match status" value="1"/>
</dbReference>
<comment type="caution">
    <text evidence="2">The sequence shown here is derived from an EMBL/GenBank/DDBJ whole genome shotgun (WGS) entry which is preliminary data.</text>
</comment>
<protein>
    <submittedName>
        <fullName evidence="2">Transcriptional regulator, MarR family</fullName>
    </submittedName>
</protein>
<proteinExistence type="predicted"/>
<dbReference type="Gene3D" id="1.10.10.10">
    <property type="entry name" value="Winged helix-like DNA-binding domain superfamily/Winged helix DNA-binding domain"/>
    <property type="match status" value="1"/>
</dbReference>
<dbReference type="Pfam" id="PF12802">
    <property type="entry name" value="MarR_2"/>
    <property type="match status" value="1"/>
</dbReference>
<gene>
    <name evidence="2" type="ORF">PAMC26577_13920</name>
</gene>
<dbReference type="GO" id="GO:0003700">
    <property type="term" value="F:DNA-binding transcription factor activity"/>
    <property type="evidence" value="ECO:0007669"/>
    <property type="project" value="InterPro"/>
</dbReference>
<dbReference type="GO" id="GO:0006950">
    <property type="term" value="P:response to stress"/>
    <property type="evidence" value="ECO:0007669"/>
    <property type="project" value="TreeGrafter"/>
</dbReference>
<sequence>MHMHTNSPENDDCFAIRQAARHISQLYERYLSQADVTSSQFNILATIKRGSKLTMIELAQAMVMERTTLVRALRPLQRNGLVANEANGNGVRRLELTLTASGHAKLEEAMVYWRLARDEFQRQFGQQQAAALRDELFRLTREVSKD</sequence>
<evidence type="ECO:0000313" key="2">
    <source>
        <dbReference type="EMBL" id="OTP75072.1"/>
    </source>
</evidence>
<dbReference type="SUPFAM" id="SSF46785">
    <property type="entry name" value="Winged helix' DNA-binding domain"/>
    <property type="match status" value="1"/>
</dbReference>
<dbReference type="AlphaFoldDB" id="A0A242MUT2"/>
<organism evidence="2 3">
    <name type="scientific">Caballeronia sordidicola</name>
    <name type="common">Burkholderia sordidicola</name>
    <dbReference type="NCBI Taxonomy" id="196367"/>
    <lineage>
        <taxon>Bacteria</taxon>
        <taxon>Pseudomonadati</taxon>
        <taxon>Pseudomonadota</taxon>
        <taxon>Betaproteobacteria</taxon>
        <taxon>Burkholderiales</taxon>
        <taxon>Burkholderiaceae</taxon>
        <taxon>Caballeronia</taxon>
    </lineage>
</organism>
<accession>A0A242MUT2</accession>
<dbReference type="InterPro" id="IPR000835">
    <property type="entry name" value="HTH_MarR-typ"/>
</dbReference>
<name>A0A242MUT2_CABSO</name>
<dbReference type="PROSITE" id="PS50995">
    <property type="entry name" value="HTH_MARR_2"/>
    <property type="match status" value="1"/>
</dbReference>